<evidence type="ECO:0000259" key="2">
    <source>
        <dbReference type="Pfam" id="PF23451"/>
    </source>
</evidence>
<evidence type="ECO:0000259" key="1">
    <source>
        <dbReference type="Pfam" id="PF01883"/>
    </source>
</evidence>
<comment type="caution">
    <text evidence="3">The sequence shown here is derived from an EMBL/GenBank/DDBJ whole genome shotgun (WGS) entry which is preliminary data.</text>
</comment>
<feature type="domain" description="MIP18 family-like" evidence="1">
    <location>
        <begin position="21"/>
        <end position="83"/>
    </location>
</feature>
<dbReference type="Pfam" id="PF23451">
    <property type="entry name" value="Zn_ribbon_PaaD"/>
    <property type="match status" value="1"/>
</dbReference>
<accession>A0ABQ6HRC5</accession>
<protein>
    <submittedName>
        <fullName evidence="3">Phenylacetic acid degradation protein</fullName>
    </submittedName>
</protein>
<dbReference type="PANTHER" id="PTHR42831:SF3">
    <property type="entry name" value="1,2-PHENYLACETYL-COA EPOXIDASE, SUBUNIT D-RELATED"/>
    <property type="match status" value="1"/>
</dbReference>
<evidence type="ECO:0000313" key="4">
    <source>
        <dbReference type="Proteomes" id="UP001157109"/>
    </source>
</evidence>
<evidence type="ECO:0000313" key="3">
    <source>
        <dbReference type="EMBL" id="GMA20100.1"/>
    </source>
</evidence>
<organism evidence="3 4">
    <name type="scientific">Arsenicicoccus piscis</name>
    <dbReference type="NCBI Taxonomy" id="673954"/>
    <lineage>
        <taxon>Bacteria</taxon>
        <taxon>Bacillati</taxon>
        <taxon>Actinomycetota</taxon>
        <taxon>Actinomycetes</taxon>
        <taxon>Micrococcales</taxon>
        <taxon>Intrasporangiaceae</taxon>
        <taxon>Arsenicicoccus</taxon>
    </lineage>
</organism>
<dbReference type="InterPro" id="IPR034904">
    <property type="entry name" value="FSCA_dom_sf"/>
</dbReference>
<dbReference type="Pfam" id="PF01883">
    <property type="entry name" value="FeS_assembly_P"/>
    <property type="match status" value="1"/>
</dbReference>
<dbReference type="InterPro" id="IPR002744">
    <property type="entry name" value="MIP18-like"/>
</dbReference>
<dbReference type="InterPro" id="IPR056572">
    <property type="entry name" value="Zn_ribbon_PaaD"/>
</dbReference>
<dbReference type="InterPro" id="IPR011883">
    <property type="entry name" value="PaaD-like"/>
</dbReference>
<name>A0ABQ6HRC5_9MICO</name>
<dbReference type="PANTHER" id="PTHR42831">
    <property type="entry name" value="FE-S PROTEIN MATURATION AUXILIARY FACTOR YITW"/>
    <property type="match status" value="1"/>
</dbReference>
<dbReference type="SUPFAM" id="SSF117916">
    <property type="entry name" value="Fe-S cluster assembly (FSCA) domain-like"/>
    <property type="match status" value="1"/>
</dbReference>
<dbReference type="EMBL" id="BSUJ01000001">
    <property type="protein sequence ID" value="GMA20100.1"/>
    <property type="molecule type" value="Genomic_DNA"/>
</dbReference>
<dbReference type="NCBIfam" id="TIGR02159">
    <property type="entry name" value="PA_CoA_Oxy4"/>
    <property type="match status" value="1"/>
</dbReference>
<dbReference type="InterPro" id="IPR052339">
    <property type="entry name" value="Fe-S_Maturation_MIP18"/>
</dbReference>
<sequence>MVTAMLDDVQHGTKHDTDHDERVWAIAATVCDPEVPVLTIEDLGILRSARREGDKAVVTLTPTYSGCPAMGVLRDEVTAALLAAGYADAEVVLVLSPAWTTDWMTEAGKAKLEDYGIAPPTGTARVGAQSGPVRLQLSVRCPQCGSLRTSELSRFGSTACKALYTCADCLEPFDYFKVH</sequence>
<keyword evidence="4" id="KW-1185">Reference proteome</keyword>
<dbReference type="Gene3D" id="3.30.300.130">
    <property type="entry name" value="Fe-S cluster assembly (FSCA)"/>
    <property type="match status" value="1"/>
</dbReference>
<feature type="domain" description="PaaD zinc beta ribbon" evidence="2">
    <location>
        <begin position="135"/>
        <end position="177"/>
    </location>
</feature>
<gene>
    <name evidence="3" type="primary">paaD</name>
    <name evidence="3" type="ORF">GCM10025862_21210</name>
</gene>
<reference evidence="4" key="1">
    <citation type="journal article" date="2019" name="Int. J. Syst. Evol. Microbiol.">
        <title>The Global Catalogue of Microorganisms (GCM) 10K type strain sequencing project: providing services to taxonomists for standard genome sequencing and annotation.</title>
        <authorList>
            <consortium name="The Broad Institute Genomics Platform"/>
            <consortium name="The Broad Institute Genome Sequencing Center for Infectious Disease"/>
            <person name="Wu L."/>
            <person name="Ma J."/>
        </authorList>
    </citation>
    <scope>NUCLEOTIDE SEQUENCE [LARGE SCALE GENOMIC DNA]</scope>
    <source>
        <strain evidence="4">NBRC 105830</strain>
    </source>
</reference>
<proteinExistence type="predicted"/>
<dbReference type="Proteomes" id="UP001157109">
    <property type="component" value="Unassembled WGS sequence"/>
</dbReference>